<evidence type="ECO:0000313" key="2">
    <source>
        <dbReference type="Proteomes" id="UP000017836"/>
    </source>
</evidence>
<protein>
    <submittedName>
        <fullName evidence="1">Uncharacterized protein</fullName>
    </submittedName>
</protein>
<dbReference type="Gramene" id="ERM93942">
    <property type="protein sequence ID" value="ERM93942"/>
    <property type="gene ID" value="AMTR_s00137p00101910"/>
</dbReference>
<reference evidence="2" key="1">
    <citation type="journal article" date="2013" name="Science">
        <title>The Amborella genome and the evolution of flowering plants.</title>
        <authorList>
            <consortium name="Amborella Genome Project"/>
        </authorList>
    </citation>
    <scope>NUCLEOTIDE SEQUENCE [LARGE SCALE GENOMIC DNA]</scope>
</reference>
<dbReference type="EMBL" id="KI397541">
    <property type="protein sequence ID" value="ERM93942.1"/>
    <property type="molecule type" value="Genomic_DNA"/>
</dbReference>
<dbReference type="Proteomes" id="UP000017836">
    <property type="component" value="Unassembled WGS sequence"/>
</dbReference>
<organism evidence="1 2">
    <name type="scientific">Amborella trichopoda</name>
    <dbReference type="NCBI Taxonomy" id="13333"/>
    <lineage>
        <taxon>Eukaryota</taxon>
        <taxon>Viridiplantae</taxon>
        <taxon>Streptophyta</taxon>
        <taxon>Embryophyta</taxon>
        <taxon>Tracheophyta</taxon>
        <taxon>Spermatophyta</taxon>
        <taxon>Magnoliopsida</taxon>
        <taxon>Amborellales</taxon>
        <taxon>Amborellaceae</taxon>
        <taxon>Amborella</taxon>
    </lineage>
</organism>
<dbReference type="HOGENOM" id="CLU_1954303_0_0_1"/>
<sequence length="129" mass="14779">GLCHRISEALEVSYYDINKGLSILDSQEVGNSAYLFEFCEDLHRSSVLNIADLYEFQGDPPILFDVVRAVGTCPGSYKRHLVRQKDHLLVDCSWTDEHVLWRRREDLYLHYMEAYMTASSSSQPGANCT</sequence>
<accession>W1NDW6</accession>
<keyword evidence="2" id="KW-1185">Reference proteome</keyword>
<feature type="non-terminal residue" evidence="1">
    <location>
        <position position="1"/>
    </location>
</feature>
<gene>
    <name evidence="1" type="ORF">AMTR_s00137p00101910</name>
</gene>
<name>W1NDW6_AMBTC</name>
<proteinExistence type="predicted"/>
<evidence type="ECO:0000313" key="1">
    <source>
        <dbReference type="EMBL" id="ERM93942.1"/>
    </source>
</evidence>
<feature type="non-terminal residue" evidence="1">
    <location>
        <position position="129"/>
    </location>
</feature>
<dbReference type="AlphaFoldDB" id="W1NDW6"/>